<evidence type="ECO:0000256" key="2">
    <source>
        <dbReference type="ARBA" id="ARBA00009592"/>
    </source>
</evidence>
<dbReference type="SUPFAM" id="SSF52058">
    <property type="entry name" value="L domain-like"/>
    <property type="match status" value="1"/>
</dbReference>
<keyword evidence="13" id="KW-1185">Reference proteome</keyword>
<evidence type="ECO:0000256" key="1">
    <source>
        <dbReference type="ARBA" id="ARBA00004251"/>
    </source>
</evidence>
<dbReference type="GeneID" id="109132824"/>
<gene>
    <name evidence="14" type="primary">LOC109132824</name>
</gene>
<keyword evidence="5 12" id="KW-0812">Transmembrane</keyword>
<keyword evidence="3" id="KW-1003">Cell membrane</keyword>
<keyword evidence="10" id="KW-0675">Receptor</keyword>
<dbReference type="Proteomes" id="UP000694864">
    <property type="component" value="Chromosome 5"/>
</dbReference>
<keyword evidence="8 12" id="KW-1133">Transmembrane helix</keyword>
<dbReference type="InterPro" id="IPR003591">
    <property type="entry name" value="Leu-rich_rpt_typical-subtyp"/>
</dbReference>
<protein>
    <submittedName>
        <fullName evidence="14">Receptor like protein 30-like</fullName>
    </submittedName>
</protein>
<evidence type="ECO:0000256" key="4">
    <source>
        <dbReference type="ARBA" id="ARBA00022614"/>
    </source>
</evidence>
<dbReference type="SMART" id="SM00369">
    <property type="entry name" value="LRR_TYP"/>
    <property type="match status" value="5"/>
</dbReference>
<reference evidence="14" key="2">
    <citation type="submission" date="2025-08" db="UniProtKB">
        <authorList>
            <consortium name="RefSeq"/>
        </authorList>
    </citation>
    <scope>IDENTIFICATION</scope>
    <source>
        <tissue evidence="14">Leaf</tissue>
    </source>
</reference>
<comment type="similarity">
    <text evidence="2">Belongs to the RLP family.</text>
</comment>
<reference evidence="13" key="1">
    <citation type="journal article" date="2014" name="Nat. Commun.">
        <title>The emerging biofuel crop Camelina sativa retains a highly undifferentiated hexaploid genome structure.</title>
        <authorList>
            <person name="Kagale S."/>
            <person name="Koh C."/>
            <person name="Nixon J."/>
            <person name="Bollina V."/>
            <person name="Clarke W.E."/>
            <person name="Tuteja R."/>
            <person name="Spillane C."/>
            <person name="Robinson S.J."/>
            <person name="Links M.G."/>
            <person name="Clarke C."/>
            <person name="Higgins E.E."/>
            <person name="Huebert T."/>
            <person name="Sharpe A.G."/>
            <person name="Parkin I.A."/>
        </authorList>
    </citation>
    <scope>NUCLEOTIDE SEQUENCE [LARGE SCALE GENOMIC DNA]</scope>
    <source>
        <strain evidence="13">cv. DH55</strain>
    </source>
</reference>
<evidence type="ECO:0000313" key="13">
    <source>
        <dbReference type="Proteomes" id="UP000694864"/>
    </source>
</evidence>
<organism evidence="13 14">
    <name type="scientific">Camelina sativa</name>
    <name type="common">False flax</name>
    <name type="synonym">Myagrum sativum</name>
    <dbReference type="NCBI Taxonomy" id="90675"/>
    <lineage>
        <taxon>Eukaryota</taxon>
        <taxon>Viridiplantae</taxon>
        <taxon>Streptophyta</taxon>
        <taxon>Embryophyta</taxon>
        <taxon>Tracheophyta</taxon>
        <taxon>Spermatophyta</taxon>
        <taxon>Magnoliopsida</taxon>
        <taxon>eudicotyledons</taxon>
        <taxon>Gunneridae</taxon>
        <taxon>Pentapetalae</taxon>
        <taxon>rosids</taxon>
        <taxon>malvids</taxon>
        <taxon>Brassicales</taxon>
        <taxon>Brassicaceae</taxon>
        <taxon>Camelineae</taxon>
        <taxon>Camelina</taxon>
    </lineage>
</organism>
<sequence>MSESHLQFPSLLLLYCIVFASSFIVINALACRHDQIQSLLKFKNEFESGGCNHSDYFNGVLCDNTTGAVTKLQLPIGCFTGILKPNSSLFEFHQLSYLNLSHNNFTSSPLSSEFSHLNKLEVLSLSSNGFTGQVPSSYSNLTLLTKLDISHNELTDNFQLLQNLTKLSILDLSYNQFSGTVPSSLLTMPFLSHLDIRGNHLTGPIKVPNSSSSSRLEHLFLGHNHFQGIILEPISKLITLKELDLSFLNVSQPIDLRIFTSLKSLLNLELSGNKLLAASLTSDSVVPPSLYRLMLKNCNISEFPKFLKNLQNLERLDLSNNRIKGKVPEWL</sequence>
<dbReference type="Gene3D" id="3.80.10.10">
    <property type="entry name" value="Ribonuclease Inhibitor"/>
    <property type="match status" value="2"/>
</dbReference>
<name>A0ABM1RP48_CAMSA</name>
<proteinExistence type="inferred from homology"/>
<feature type="transmembrane region" description="Helical" evidence="12">
    <location>
        <begin position="12"/>
        <end position="31"/>
    </location>
</feature>
<evidence type="ECO:0000256" key="10">
    <source>
        <dbReference type="ARBA" id="ARBA00023170"/>
    </source>
</evidence>
<accession>A0ABM1RP48</accession>
<keyword evidence="7" id="KW-0677">Repeat</keyword>
<evidence type="ECO:0000256" key="5">
    <source>
        <dbReference type="ARBA" id="ARBA00022692"/>
    </source>
</evidence>
<evidence type="ECO:0000256" key="11">
    <source>
        <dbReference type="ARBA" id="ARBA00023180"/>
    </source>
</evidence>
<dbReference type="Pfam" id="PF13855">
    <property type="entry name" value="LRR_8"/>
    <property type="match status" value="1"/>
</dbReference>
<keyword evidence="6" id="KW-0732">Signal</keyword>
<evidence type="ECO:0000256" key="6">
    <source>
        <dbReference type="ARBA" id="ARBA00022729"/>
    </source>
</evidence>
<comment type="subcellular location">
    <subcellularLocation>
        <location evidence="1">Cell membrane</location>
        <topology evidence="1">Single-pass type I membrane protein</topology>
    </subcellularLocation>
</comment>
<dbReference type="InterPro" id="IPR046956">
    <property type="entry name" value="RLP23-like"/>
</dbReference>
<dbReference type="PANTHER" id="PTHR48063">
    <property type="entry name" value="LRR RECEPTOR-LIKE KINASE"/>
    <property type="match status" value="1"/>
</dbReference>
<dbReference type="RefSeq" id="XP_019100786.1">
    <property type="nucleotide sequence ID" value="XM_019245241.1"/>
</dbReference>
<keyword evidence="4" id="KW-0433">Leucine-rich repeat</keyword>
<keyword evidence="9 12" id="KW-0472">Membrane</keyword>
<evidence type="ECO:0000256" key="9">
    <source>
        <dbReference type="ARBA" id="ARBA00023136"/>
    </source>
</evidence>
<keyword evidence="11" id="KW-0325">Glycoprotein</keyword>
<evidence type="ECO:0000256" key="8">
    <source>
        <dbReference type="ARBA" id="ARBA00022989"/>
    </source>
</evidence>
<evidence type="ECO:0000313" key="14">
    <source>
        <dbReference type="RefSeq" id="XP_019100786.1"/>
    </source>
</evidence>
<dbReference type="InterPro" id="IPR032675">
    <property type="entry name" value="LRR_dom_sf"/>
</dbReference>
<dbReference type="PRINTS" id="PR00019">
    <property type="entry name" value="LEURICHRPT"/>
</dbReference>
<evidence type="ECO:0000256" key="7">
    <source>
        <dbReference type="ARBA" id="ARBA00022737"/>
    </source>
</evidence>
<evidence type="ECO:0000256" key="3">
    <source>
        <dbReference type="ARBA" id="ARBA00022475"/>
    </source>
</evidence>
<dbReference type="InterPro" id="IPR001611">
    <property type="entry name" value="Leu-rich_rpt"/>
</dbReference>
<evidence type="ECO:0000256" key="12">
    <source>
        <dbReference type="SAM" id="Phobius"/>
    </source>
</evidence>
<dbReference type="Pfam" id="PF00560">
    <property type="entry name" value="LRR_1"/>
    <property type="match status" value="3"/>
</dbReference>